<dbReference type="Proteomes" id="UP000229916">
    <property type="component" value="Unassembled WGS sequence"/>
</dbReference>
<dbReference type="EMBL" id="PEWD01000064">
    <property type="protein sequence ID" value="PIU68675.1"/>
    <property type="molecule type" value="Genomic_DNA"/>
</dbReference>
<name>A0A2M7AMS5_UNCKA</name>
<evidence type="ECO:0000256" key="4">
    <source>
        <dbReference type="HAMAP-Rule" id="MF_01368"/>
    </source>
</evidence>
<dbReference type="PANTHER" id="PTHR14413:SF16">
    <property type="entry name" value="LARGE RIBOSOMAL SUBUNIT PROTEIN BL17M"/>
    <property type="match status" value="1"/>
</dbReference>
<comment type="similarity">
    <text evidence="1 4 5">Belongs to the bacterial ribosomal protein bL17 family.</text>
</comment>
<dbReference type="AlphaFoldDB" id="A0A2M7AMS5"/>
<accession>A0A2M7AMS5</accession>
<dbReference type="InterPro" id="IPR036373">
    <property type="entry name" value="Ribosomal_bL17_sf"/>
</dbReference>
<dbReference type="Gene3D" id="3.90.1030.10">
    <property type="entry name" value="Ribosomal protein L17"/>
    <property type="match status" value="1"/>
</dbReference>
<dbReference type="HAMAP" id="MF_01368">
    <property type="entry name" value="Ribosomal_bL17"/>
    <property type="match status" value="1"/>
</dbReference>
<sequence length="131" mass="14875">MRHQKKGKKLNRNKAERKGLYANLISSVILHGRIKTTEVKAKAVRPLLEKTITAAKTQTLSAKRRANKMVTTQVAQKKLFQEVAGRFSERSGGYTRIIKLGPRFSDQTKMAFLELVDYKSGKPKEESETKK</sequence>
<comment type="caution">
    <text evidence="6">The sequence shown here is derived from an EMBL/GenBank/DDBJ whole genome shotgun (WGS) entry which is preliminary data.</text>
</comment>
<evidence type="ECO:0000256" key="3">
    <source>
        <dbReference type="ARBA" id="ARBA00023274"/>
    </source>
</evidence>
<comment type="subunit">
    <text evidence="4">Part of the 50S ribosomal subunit. Contacts protein L32.</text>
</comment>
<dbReference type="GO" id="GO:0006412">
    <property type="term" value="P:translation"/>
    <property type="evidence" value="ECO:0007669"/>
    <property type="project" value="UniProtKB-UniRule"/>
</dbReference>
<evidence type="ECO:0000256" key="1">
    <source>
        <dbReference type="ARBA" id="ARBA00008777"/>
    </source>
</evidence>
<dbReference type="SUPFAM" id="SSF64263">
    <property type="entry name" value="Prokaryotic ribosomal protein L17"/>
    <property type="match status" value="1"/>
</dbReference>
<keyword evidence="3 4" id="KW-0687">Ribonucleoprotein</keyword>
<evidence type="ECO:0000313" key="6">
    <source>
        <dbReference type="EMBL" id="PIU68675.1"/>
    </source>
</evidence>
<evidence type="ECO:0000313" key="7">
    <source>
        <dbReference type="Proteomes" id="UP000229916"/>
    </source>
</evidence>
<proteinExistence type="inferred from homology"/>
<gene>
    <name evidence="4" type="primary">rplQ</name>
    <name evidence="6" type="ORF">COS81_03240</name>
</gene>
<keyword evidence="2 4" id="KW-0689">Ribosomal protein</keyword>
<protein>
    <recommendedName>
        <fullName evidence="4">Large ribosomal subunit protein bL17</fullName>
    </recommendedName>
</protein>
<dbReference type="InterPro" id="IPR000456">
    <property type="entry name" value="Ribosomal_bL17"/>
</dbReference>
<dbReference type="GO" id="GO:0022625">
    <property type="term" value="C:cytosolic large ribosomal subunit"/>
    <property type="evidence" value="ECO:0007669"/>
    <property type="project" value="TreeGrafter"/>
</dbReference>
<evidence type="ECO:0000256" key="2">
    <source>
        <dbReference type="ARBA" id="ARBA00022980"/>
    </source>
</evidence>
<evidence type="ECO:0000256" key="5">
    <source>
        <dbReference type="RuleBase" id="RU000660"/>
    </source>
</evidence>
<dbReference type="NCBIfam" id="TIGR00059">
    <property type="entry name" value="L17"/>
    <property type="match status" value="1"/>
</dbReference>
<dbReference type="PANTHER" id="PTHR14413">
    <property type="entry name" value="RIBOSOMAL PROTEIN L17"/>
    <property type="match status" value="1"/>
</dbReference>
<organism evidence="6 7">
    <name type="scientific">candidate division WWE3 bacterium CG06_land_8_20_14_3_00_42_16</name>
    <dbReference type="NCBI Taxonomy" id="1975083"/>
    <lineage>
        <taxon>Bacteria</taxon>
        <taxon>Katanobacteria</taxon>
    </lineage>
</organism>
<dbReference type="Pfam" id="PF01196">
    <property type="entry name" value="Ribosomal_L17"/>
    <property type="match status" value="1"/>
</dbReference>
<reference evidence="7" key="1">
    <citation type="submission" date="2017-09" db="EMBL/GenBank/DDBJ databases">
        <title>Depth-based differentiation of microbial function through sediment-hosted aquifers and enrichment of novel symbionts in the deep terrestrial subsurface.</title>
        <authorList>
            <person name="Probst A.J."/>
            <person name="Ladd B."/>
            <person name="Jarett J.K."/>
            <person name="Geller-Mcgrath D.E."/>
            <person name="Sieber C.M.K."/>
            <person name="Emerson J.B."/>
            <person name="Anantharaman K."/>
            <person name="Thomas B.C."/>
            <person name="Malmstrom R."/>
            <person name="Stieglmeier M."/>
            <person name="Klingl A."/>
            <person name="Woyke T."/>
            <person name="Ryan C.M."/>
            <person name="Banfield J.F."/>
        </authorList>
    </citation>
    <scope>NUCLEOTIDE SEQUENCE [LARGE SCALE GENOMIC DNA]</scope>
</reference>
<dbReference type="GO" id="GO:0003735">
    <property type="term" value="F:structural constituent of ribosome"/>
    <property type="evidence" value="ECO:0007669"/>
    <property type="project" value="InterPro"/>
</dbReference>